<sequence length="339" mass="39952">MKLSPILHEFFHRYLPYIRGTSLHTVKAYRDAFKLFLPFAAKYHSIKVASLTVDHLSTELILAYLDDLEQHRNNIAKTRNHRLAALKSFAKMIRFMYPEYRQIADRIINIPQKRTQKAVVGFLYQEEILSIFQAVDLKRKEGFRDYTLLHLLYDSGARASEIALLKLDYFNPQQKTLAILGKGDRYRIISLEPKTVQLLQLYISKYRVSPNPPYQDRLFINQRGEELTRHGIYRICKKYLEKALPKKRLKTINPVHSFRHSCAVHMLYRGDSVTDIKNHLGHENVQSSTIYLHLDLKRRRQIQDRFLQHMKSVLTDDQKIDDLLQSENNADIMAWLDSL</sequence>
<dbReference type="InterPro" id="IPR044068">
    <property type="entry name" value="CB"/>
</dbReference>
<dbReference type="PANTHER" id="PTHR30349">
    <property type="entry name" value="PHAGE INTEGRASE-RELATED"/>
    <property type="match status" value="1"/>
</dbReference>
<dbReference type="InterPro" id="IPR050090">
    <property type="entry name" value="Tyrosine_recombinase_XerCD"/>
</dbReference>
<proteinExistence type="predicted"/>
<protein>
    <submittedName>
        <fullName evidence="8">Tyrosine-type recombinase/integrase</fullName>
    </submittedName>
</protein>
<evidence type="ECO:0000259" key="6">
    <source>
        <dbReference type="PROSITE" id="PS51898"/>
    </source>
</evidence>
<keyword evidence="1" id="KW-0159">Chromosome partition</keyword>
<reference evidence="8 9" key="1">
    <citation type="submission" date="2020-08" db="EMBL/GenBank/DDBJ databases">
        <title>Bridging the membrane lipid divide: bacteria of the FCB group superphylum have the potential to synthesize archaeal ether lipids.</title>
        <authorList>
            <person name="Villanueva L."/>
            <person name="Von Meijenfeldt F.A.B."/>
            <person name="Westbye A.B."/>
            <person name="Yadav S."/>
            <person name="Hopmans E.C."/>
            <person name="Dutilh B.E."/>
            <person name="Sinninghe Damste J.S."/>
        </authorList>
    </citation>
    <scope>NUCLEOTIDE SEQUENCE [LARGE SCALE GENOMIC DNA]</scope>
    <source>
        <strain evidence="8">NIOZ-UU30</strain>
    </source>
</reference>
<dbReference type="InterPro" id="IPR010998">
    <property type="entry name" value="Integrase_recombinase_N"/>
</dbReference>
<keyword evidence="3 5" id="KW-0238">DNA-binding</keyword>
<keyword evidence="4" id="KW-0233">DNA recombination</keyword>
<evidence type="ECO:0000313" key="9">
    <source>
        <dbReference type="Proteomes" id="UP000603434"/>
    </source>
</evidence>
<keyword evidence="2" id="KW-0229">DNA integration</keyword>
<dbReference type="InterPro" id="IPR004107">
    <property type="entry name" value="Integrase_SAM-like_N"/>
</dbReference>
<dbReference type="EMBL" id="JACNJH010000292">
    <property type="protein sequence ID" value="MBC8363356.1"/>
    <property type="molecule type" value="Genomic_DNA"/>
</dbReference>
<dbReference type="AlphaFoldDB" id="A0A8J6NUD4"/>
<dbReference type="GO" id="GO:0007059">
    <property type="term" value="P:chromosome segregation"/>
    <property type="evidence" value="ECO:0007669"/>
    <property type="project" value="UniProtKB-KW"/>
</dbReference>
<dbReference type="Pfam" id="PF00589">
    <property type="entry name" value="Phage_integrase"/>
    <property type="match status" value="1"/>
</dbReference>
<name>A0A8J6NUD4_9BACT</name>
<feature type="domain" description="Tyr recombinase" evidence="6">
    <location>
        <begin position="118"/>
        <end position="304"/>
    </location>
</feature>
<dbReference type="GO" id="GO:0003677">
    <property type="term" value="F:DNA binding"/>
    <property type="evidence" value="ECO:0007669"/>
    <property type="project" value="UniProtKB-UniRule"/>
</dbReference>
<dbReference type="InterPro" id="IPR011010">
    <property type="entry name" value="DNA_brk_join_enz"/>
</dbReference>
<dbReference type="PANTHER" id="PTHR30349:SF81">
    <property type="entry name" value="TYROSINE RECOMBINASE XERC"/>
    <property type="match status" value="1"/>
</dbReference>
<dbReference type="Proteomes" id="UP000603434">
    <property type="component" value="Unassembled WGS sequence"/>
</dbReference>
<evidence type="ECO:0000256" key="2">
    <source>
        <dbReference type="ARBA" id="ARBA00022908"/>
    </source>
</evidence>
<dbReference type="GO" id="GO:0006310">
    <property type="term" value="P:DNA recombination"/>
    <property type="evidence" value="ECO:0007669"/>
    <property type="project" value="UniProtKB-KW"/>
</dbReference>
<dbReference type="PROSITE" id="PS51898">
    <property type="entry name" value="TYR_RECOMBINASE"/>
    <property type="match status" value="1"/>
</dbReference>
<evidence type="ECO:0000256" key="5">
    <source>
        <dbReference type="PROSITE-ProRule" id="PRU01248"/>
    </source>
</evidence>
<gene>
    <name evidence="8" type="ORF">H8E23_18410</name>
</gene>
<evidence type="ECO:0000313" key="8">
    <source>
        <dbReference type="EMBL" id="MBC8363356.1"/>
    </source>
</evidence>
<evidence type="ECO:0000259" key="7">
    <source>
        <dbReference type="PROSITE" id="PS51900"/>
    </source>
</evidence>
<dbReference type="Pfam" id="PF02899">
    <property type="entry name" value="Phage_int_SAM_1"/>
    <property type="match status" value="1"/>
</dbReference>
<comment type="caution">
    <text evidence="8">The sequence shown here is derived from an EMBL/GenBank/DDBJ whole genome shotgun (WGS) entry which is preliminary data.</text>
</comment>
<dbReference type="SUPFAM" id="SSF56349">
    <property type="entry name" value="DNA breaking-rejoining enzymes"/>
    <property type="match status" value="1"/>
</dbReference>
<evidence type="ECO:0000256" key="3">
    <source>
        <dbReference type="ARBA" id="ARBA00023125"/>
    </source>
</evidence>
<evidence type="ECO:0000256" key="1">
    <source>
        <dbReference type="ARBA" id="ARBA00022829"/>
    </source>
</evidence>
<dbReference type="Gene3D" id="1.10.443.10">
    <property type="entry name" value="Intergrase catalytic core"/>
    <property type="match status" value="1"/>
</dbReference>
<organism evidence="8 9">
    <name type="scientific">Candidatus Desulfatibia profunda</name>
    <dbReference type="NCBI Taxonomy" id="2841695"/>
    <lineage>
        <taxon>Bacteria</taxon>
        <taxon>Pseudomonadati</taxon>
        <taxon>Thermodesulfobacteriota</taxon>
        <taxon>Desulfobacteria</taxon>
        <taxon>Desulfobacterales</taxon>
        <taxon>Desulfobacterales incertae sedis</taxon>
        <taxon>Candidatus Desulfatibia</taxon>
    </lineage>
</organism>
<dbReference type="Gene3D" id="1.10.150.130">
    <property type="match status" value="1"/>
</dbReference>
<dbReference type="InterPro" id="IPR002104">
    <property type="entry name" value="Integrase_catalytic"/>
</dbReference>
<accession>A0A8J6NUD4</accession>
<feature type="domain" description="Core-binding (CB)" evidence="7">
    <location>
        <begin position="1"/>
        <end position="94"/>
    </location>
</feature>
<dbReference type="GO" id="GO:0015074">
    <property type="term" value="P:DNA integration"/>
    <property type="evidence" value="ECO:0007669"/>
    <property type="project" value="UniProtKB-KW"/>
</dbReference>
<dbReference type="PROSITE" id="PS51900">
    <property type="entry name" value="CB"/>
    <property type="match status" value="1"/>
</dbReference>
<dbReference type="InterPro" id="IPR013762">
    <property type="entry name" value="Integrase-like_cat_sf"/>
</dbReference>
<evidence type="ECO:0000256" key="4">
    <source>
        <dbReference type="ARBA" id="ARBA00023172"/>
    </source>
</evidence>